<dbReference type="Proteomes" id="UP000184212">
    <property type="component" value="Unassembled WGS sequence"/>
</dbReference>
<sequence>MALRINYNLGDHGWADVHMNHGHQGVDMTVSYLHDTLAEFITAANLLLKGAPDAKVIAMDEPGEHLVHLTSPDRTSLVIEIRWFKDRASWDLVTEKEFEVVFKCDDTILNFSTEIFNNAKRILDKHGMQGYKEKWIKHDFPMGEYNRLKSLLKK</sequence>
<evidence type="ECO:0000313" key="2">
    <source>
        <dbReference type="Proteomes" id="UP000184212"/>
    </source>
</evidence>
<proteinExistence type="predicted"/>
<gene>
    <name evidence="1" type="ORF">SAMN04488109_2624</name>
</gene>
<name>A0A1M5P1J6_9BACT</name>
<accession>A0A1M5P1J6</accession>
<keyword evidence="2" id="KW-1185">Reference proteome</keyword>
<organism evidence="1 2">
    <name type="scientific">Chryseolinea serpens</name>
    <dbReference type="NCBI Taxonomy" id="947013"/>
    <lineage>
        <taxon>Bacteria</taxon>
        <taxon>Pseudomonadati</taxon>
        <taxon>Bacteroidota</taxon>
        <taxon>Cytophagia</taxon>
        <taxon>Cytophagales</taxon>
        <taxon>Fulvivirgaceae</taxon>
        <taxon>Chryseolinea</taxon>
    </lineage>
</organism>
<reference evidence="1 2" key="1">
    <citation type="submission" date="2016-11" db="EMBL/GenBank/DDBJ databases">
        <authorList>
            <person name="Jaros S."/>
            <person name="Januszkiewicz K."/>
            <person name="Wedrychowicz H."/>
        </authorList>
    </citation>
    <scope>NUCLEOTIDE SEQUENCE [LARGE SCALE GENOMIC DNA]</scope>
    <source>
        <strain evidence="1 2">DSM 24574</strain>
    </source>
</reference>
<dbReference type="AlphaFoldDB" id="A0A1M5P1J6"/>
<protein>
    <submittedName>
        <fullName evidence="1">Uncharacterized protein</fullName>
    </submittedName>
</protein>
<dbReference type="EMBL" id="FQWQ01000001">
    <property type="protein sequence ID" value="SHG95577.1"/>
    <property type="molecule type" value="Genomic_DNA"/>
</dbReference>
<evidence type="ECO:0000313" key="1">
    <source>
        <dbReference type="EMBL" id="SHG95577.1"/>
    </source>
</evidence>